<name>A0AAV0F3A0_9ASTE</name>
<reference evidence="2" key="1">
    <citation type="submission" date="2022-07" db="EMBL/GenBank/DDBJ databases">
        <authorList>
            <person name="Macas J."/>
            <person name="Novak P."/>
            <person name="Neumann P."/>
        </authorList>
    </citation>
    <scope>NUCLEOTIDE SEQUENCE</scope>
</reference>
<dbReference type="AlphaFoldDB" id="A0AAV0F3A0"/>
<comment type="caution">
    <text evidence="2">The sequence shown here is derived from an EMBL/GenBank/DDBJ whole genome shotgun (WGS) entry which is preliminary data.</text>
</comment>
<organism evidence="2 3">
    <name type="scientific">Cuscuta epithymum</name>
    <dbReference type="NCBI Taxonomy" id="186058"/>
    <lineage>
        <taxon>Eukaryota</taxon>
        <taxon>Viridiplantae</taxon>
        <taxon>Streptophyta</taxon>
        <taxon>Embryophyta</taxon>
        <taxon>Tracheophyta</taxon>
        <taxon>Spermatophyta</taxon>
        <taxon>Magnoliopsida</taxon>
        <taxon>eudicotyledons</taxon>
        <taxon>Gunneridae</taxon>
        <taxon>Pentapetalae</taxon>
        <taxon>asterids</taxon>
        <taxon>lamiids</taxon>
        <taxon>Solanales</taxon>
        <taxon>Convolvulaceae</taxon>
        <taxon>Cuscuteae</taxon>
        <taxon>Cuscuta</taxon>
        <taxon>Cuscuta subgen. Cuscuta</taxon>
    </lineage>
</organism>
<evidence type="ECO:0000313" key="3">
    <source>
        <dbReference type="Proteomes" id="UP001152523"/>
    </source>
</evidence>
<evidence type="ECO:0000313" key="2">
    <source>
        <dbReference type="EMBL" id="CAH9129918.1"/>
    </source>
</evidence>
<accession>A0AAV0F3A0</accession>
<protein>
    <submittedName>
        <fullName evidence="2">Uncharacterized protein</fullName>
    </submittedName>
</protein>
<dbReference type="Proteomes" id="UP001152523">
    <property type="component" value="Unassembled WGS sequence"/>
</dbReference>
<evidence type="ECO:0000256" key="1">
    <source>
        <dbReference type="SAM" id="MobiDB-lite"/>
    </source>
</evidence>
<sequence length="101" mass="10842">MVGSASRVMMTGGFALFFDPGGRPRGRRTTSMDAPSFPEEDVRAAGAATTKDELGCGEMDCCFFAVVVAVDGVVGLRLSVSSEFWHSRAGAESWKGWWKMA</sequence>
<feature type="region of interest" description="Disordered" evidence="1">
    <location>
        <begin position="20"/>
        <end position="42"/>
    </location>
</feature>
<keyword evidence="3" id="KW-1185">Reference proteome</keyword>
<gene>
    <name evidence="2" type="ORF">CEPIT_LOCUS30231</name>
</gene>
<proteinExistence type="predicted"/>
<dbReference type="EMBL" id="CAMAPF010000958">
    <property type="protein sequence ID" value="CAH9129918.1"/>
    <property type="molecule type" value="Genomic_DNA"/>
</dbReference>